<dbReference type="PANTHER" id="PTHR43673">
    <property type="entry name" value="NAD(P)H NITROREDUCTASE YDGI-RELATED"/>
    <property type="match status" value="1"/>
</dbReference>
<evidence type="ECO:0000313" key="5">
    <source>
        <dbReference type="EMBL" id="PXY42545.1"/>
    </source>
</evidence>
<dbReference type="GO" id="GO:0016491">
    <property type="term" value="F:oxidoreductase activity"/>
    <property type="evidence" value="ECO:0007669"/>
    <property type="project" value="UniProtKB-KW"/>
</dbReference>
<dbReference type="SUPFAM" id="SSF55469">
    <property type="entry name" value="FMN-dependent nitroreductase-like"/>
    <property type="match status" value="1"/>
</dbReference>
<protein>
    <submittedName>
        <fullName evidence="5">Nitroreductase</fullName>
    </submittedName>
</protein>
<name>A0A2V4BU78_9FLAO</name>
<dbReference type="AlphaFoldDB" id="A0A2V4BU78"/>
<keyword evidence="3" id="KW-0472">Membrane</keyword>
<proteinExistence type="inferred from homology"/>
<keyword evidence="3" id="KW-1133">Transmembrane helix</keyword>
<gene>
    <name evidence="5" type="ORF">DMB65_00525</name>
</gene>
<feature type="transmembrane region" description="Helical" evidence="3">
    <location>
        <begin position="12"/>
        <end position="34"/>
    </location>
</feature>
<dbReference type="EMBL" id="QJHK01000001">
    <property type="protein sequence ID" value="PXY42545.1"/>
    <property type="molecule type" value="Genomic_DNA"/>
</dbReference>
<dbReference type="InterPro" id="IPR029479">
    <property type="entry name" value="Nitroreductase"/>
</dbReference>
<dbReference type="Gene3D" id="3.40.109.10">
    <property type="entry name" value="NADH Oxidase"/>
    <property type="match status" value="1"/>
</dbReference>
<organism evidence="5 6">
    <name type="scientific">Flavobacterium cheongpyeongense</name>
    <dbReference type="NCBI Taxonomy" id="2212651"/>
    <lineage>
        <taxon>Bacteria</taxon>
        <taxon>Pseudomonadati</taxon>
        <taxon>Bacteroidota</taxon>
        <taxon>Flavobacteriia</taxon>
        <taxon>Flavobacteriales</taxon>
        <taxon>Flavobacteriaceae</taxon>
        <taxon>Flavobacterium</taxon>
    </lineage>
</organism>
<feature type="domain" description="Nitroreductase" evidence="4">
    <location>
        <begin position="242"/>
        <end position="322"/>
    </location>
</feature>
<evidence type="ECO:0000256" key="2">
    <source>
        <dbReference type="ARBA" id="ARBA00023002"/>
    </source>
</evidence>
<reference evidence="5 6" key="1">
    <citation type="submission" date="2018-05" db="EMBL/GenBank/DDBJ databases">
        <title>Flavobacterium sp. strain IMCC34759, incomplete genome.</title>
        <authorList>
            <person name="Joung Y."/>
            <person name="Cho J."/>
        </authorList>
    </citation>
    <scope>NUCLEOTIDE SEQUENCE [LARGE SCALE GENOMIC DNA]</scope>
    <source>
        <strain evidence="5 6">IMCC34759</strain>
    </source>
</reference>
<accession>A0A2V4BU78</accession>
<evidence type="ECO:0000313" key="6">
    <source>
        <dbReference type="Proteomes" id="UP000247903"/>
    </source>
</evidence>
<evidence type="ECO:0000259" key="4">
    <source>
        <dbReference type="Pfam" id="PF00881"/>
    </source>
</evidence>
<keyword evidence="3" id="KW-0812">Transmembrane</keyword>
<keyword evidence="6" id="KW-1185">Reference proteome</keyword>
<evidence type="ECO:0000256" key="1">
    <source>
        <dbReference type="ARBA" id="ARBA00007118"/>
    </source>
</evidence>
<dbReference type="Proteomes" id="UP000247903">
    <property type="component" value="Unassembled WGS sequence"/>
</dbReference>
<evidence type="ECO:0000256" key="3">
    <source>
        <dbReference type="SAM" id="Phobius"/>
    </source>
</evidence>
<dbReference type="InterPro" id="IPR000415">
    <property type="entry name" value="Nitroreductase-like"/>
</dbReference>
<dbReference type="PANTHER" id="PTHR43673:SF10">
    <property type="entry name" value="NADH DEHYDROGENASE_NAD(P)H NITROREDUCTASE XCC3605-RELATED"/>
    <property type="match status" value="1"/>
</dbReference>
<feature type="domain" description="Nitroreductase" evidence="4">
    <location>
        <begin position="178"/>
        <end position="228"/>
    </location>
</feature>
<comment type="similarity">
    <text evidence="1">Belongs to the nitroreductase family.</text>
</comment>
<dbReference type="Pfam" id="PF00881">
    <property type="entry name" value="Nitroreductase"/>
    <property type="match status" value="2"/>
</dbReference>
<dbReference type="OrthoDB" id="9809288at2"/>
<keyword evidence="2" id="KW-0560">Oxidoreductase</keyword>
<dbReference type="CDD" id="cd02062">
    <property type="entry name" value="Nitro_FMN_reductase"/>
    <property type="match status" value="1"/>
</dbReference>
<comment type="caution">
    <text evidence="5">The sequence shown here is derived from an EMBL/GenBank/DDBJ whole genome shotgun (WGS) entry which is preliminary data.</text>
</comment>
<dbReference type="RefSeq" id="WP_110304724.1">
    <property type="nucleotide sequence ID" value="NZ_QJHK01000001.1"/>
</dbReference>
<sequence>MIRKFYHKFKFFYKNILPSYFIGSPFMSSLYYLLFSSKFKREERAVLAGRIKHIKETNNEKANMYTLIRNVHRIEKGLLMRPRKDIFGLDFIVETINNFETLYVPSNCIPNSQIKWTYDVLSEYFSITGSNPVLDVQRERFKKITVLNEKTIPTSIPYKRIESDRPSISYEEFYKLTKYRRSVRWFLNKKVPHELLDKAVLAANQAPTACNRQPYEYRIIDDPELLEVVRKIPMGLKGYEHNIPVMIVVVGNLDAYFDERDRHVIYVDASLANMSFIFALETLGLSSCAVNWPDIEDLELKMEKVLSLEKHQRPIMCIAVGYPDPEGMVAYSEKRDIELIRKYN</sequence>